<dbReference type="FunFam" id="3.40.50.720:FF:000084">
    <property type="entry name" value="Short-chain dehydrogenase reductase"/>
    <property type="match status" value="1"/>
</dbReference>
<dbReference type="GeneID" id="115623712"/>
<accession>A0A6J2TGB8</accession>
<dbReference type="GO" id="GO:0016491">
    <property type="term" value="F:oxidoreductase activity"/>
    <property type="evidence" value="ECO:0007669"/>
    <property type="project" value="UniProtKB-KW"/>
</dbReference>
<evidence type="ECO:0000313" key="3">
    <source>
        <dbReference type="RefSeq" id="XP_030374052.1"/>
    </source>
</evidence>
<dbReference type="InterPro" id="IPR036291">
    <property type="entry name" value="NAD(P)-bd_dom_sf"/>
</dbReference>
<keyword evidence="2" id="KW-1185">Reference proteome</keyword>
<dbReference type="PANTHER" id="PTHR43975:SF2">
    <property type="entry name" value="EG:BACR7A4.14 PROTEIN-RELATED"/>
    <property type="match status" value="1"/>
</dbReference>
<evidence type="ECO:0000256" key="1">
    <source>
        <dbReference type="ARBA" id="ARBA00023002"/>
    </source>
</evidence>
<dbReference type="NCBIfam" id="NF005559">
    <property type="entry name" value="PRK07231.1"/>
    <property type="match status" value="1"/>
</dbReference>
<dbReference type="InterPro" id="IPR020904">
    <property type="entry name" value="Sc_DH/Rdtase_CS"/>
</dbReference>
<dbReference type="AlphaFoldDB" id="A0A6J2TGB8"/>
<organism evidence="2 3">
    <name type="scientific">Drosophila lebanonensis</name>
    <name type="common">Fruit fly</name>
    <name type="synonym">Scaptodrosophila lebanonensis</name>
    <dbReference type="NCBI Taxonomy" id="7225"/>
    <lineage>
        <taxon>Eukaryota</taxon>
        <taxon>Metazoa</taxon>
        <taxon>Ecdysozoa</taxon>
        <taxon>Arthropoda</taxon>
        <taxon>Hexapoda</taxon>
        <taxon>Insecta</taxon>
        <taxon>Pterygota</taxon>
        <taxon>Neoptera</taxon>
        <taxon>Endopterygota</taxon>
        <taxon>Diptera</taxon>
        <taxon>Brachycera</taxon>
        <taxon>Muscomorpha</taxon>
        <taxon>Ephydroidea</taxon>
        <taxon>Drosophilidae</taxon>
        <taxon>Scaptodrosophila</taxon>
    </lineage>
</organism>
<reference evidence="3" key="1">
    <citation type="submission" date="2025-08" db="UniProtKB">
        <authorList>
            <consortium name="RefSeq"/>
        </authorList>
    </citation>
    <scope>IDENTIFICATION</scope>
    <source>
        <strain evidence="3">11010-0011.00</strain>
        <tissue evidence="3">Whole body</tissue>
    </source>
</reference>
<dbReference type="PRINTS" id="PR00081">
    <property type="entry name" value="GDHRDH"/>
</dbReference>
<proteinExistence type="predicted"/>
<dbReference type="PROSITE" id="PS00061">
    <property type="entry name" value="ADH_SHORT"/>
    <property type="match status" value="1"/>
</dbReference>
<dbReference type="InterPro" id="IPR002347">
    <property type="entry name" value="SDR_fam"/>
</dbReference>
<sequence length="258" mass="27235">MATDFKDKVIIITGASSGIGAGAAIHMAGLGGQLVIVGRNADNLQQTADKIVEAGGEQPLQIQADMTQESDVAKIVPATLEKFGKINILVNNAGILETGSIETTELSQYDRLMLTNVRSIYQLTMLATPELIKTKGSIVNVSSVCGLRAFPGVLAYNVSKAAVDQFTRCIALELAPKGVRANSVNPGVIVTEIHKRGGMDEETYNKFLQHCKSTHALGRPGDVLEVASAIAYLASEAASFTTGVNLPVDGGRHAMCPR</sequence>
<dbReference type="OrthoDB" id="47007at2759"/>
<evidence type="ECO:0000313" key="2">
    <source>
        <dbReference type="Proteomes" id="UP000504634"/>
    </source>
</evidence>
<dbReference type="Proteomes" id="UP000504634">
    <property type="component" value="Unplaced"/>
</dbReference>
<gene>
    <name evidence="3" type="primary">LOC115623712</name>
</gene>
<dbReference type="RefSeq" id="XP_030374052.1">
    <property type="nucleotide sequence ID" value="XM_030518192.1"/>
</dbReference>
<dbReference type="SUPFAM" id="SSF51735">
    <property type="entry name" value="NAD(P)-binding Rossmann-fold domains"/>
    <property type="match status" value="1"/>
</dbReference>
<dbReference type="PRINTS" id="PR00080">
    <property type="entry name" value="SDRFAMILY"/>
</dbReference>
<name>A0A6J2TGB8_DROLE</name>
<keyword evidence="1" id="KW-0560">Oxidoreductase</keyword>
<protein>
    <submittedName>
        <fullName evidence="3">Uncharacterized protein LOC115623712</fullName>
    </submittedName>
</protein>
<dbReference type="PANTHER" id="PTHR43975">
    <property type="entry name" value="ZGC:101858"/>
    <property type="match status" value="1"/>
</dbReference>
<dbReference type="Gene3D" id="3.40.50.720">
    <property type="entry name" value="NAD(P)-binding Rossmann-like Domain"/>
    <property type="match status" value="1"/>
</dbReference>
<dbReference type="Pfam" id="PF13561">
    <property type="entry name" value="adh_short_C2"/>
    <property type="match status" value="1"/>
</dbReference>